<comment type="caution">
    <text evidence="3">The sequence shown here is derived from an EMBL/GenBank/DDBJ whole genome shotgun (WGS) entry which is preliminary data.</text>
</comment>
<evidence type="ECO:0000313" key="3">
    <source>
        <dbReference type="EMBL" id="KAF0982248.1"/>
    </source>
</evidence>
<sequence>MDSLKPTTTTPNNVSDPNSQSIVDRTIKETSSVREEDNHQSSDDLTDEFKRELDLKNQLTDALEIDQINNFEEELNQKQRDFERQLEEKKNNFMKKINQIKTDFINQLKKQSENSTQQFDNNIKCPNCGHVFCPYGSERNKTKDLL</sequence>
<accession>A0A6A5C954</accession>
<organism evidence="3 4">
    <name type="scientific">Naegleria fowleri</name>
    <name type="common">Brain eating amoeba</name>
    <dbReference type="NCBI Taxonomy" id="5763"/>
    <lineage>
        <taxon>Eukaryota</taxon>
        <taxon>Discoba</taxon>
        <taxon>Heterolobosea</taxon>
        <taxon>Tetramitia</taxon>
        <taxon>Eutetramitia</taxon>
        <taxon>Vahlkampfiidae</taxon>
        <taxon>Naegleria</taxon>
    </lineage>
</organism>
<dbReference type="VEuPathDB" id="AmoebaDB:FDP41_011653"/>
<dbReference type="AlphaFoldDB" id="A0A6A5C954"/>
<dbReference type="RefSeq" id="XP_044566961.1">
    <property type="nucleotide sequence ID" value="XM_044702085.1"/>
</dbReference>
<keyword evidence="1" id="KW-0175">Coiled coil</keyword>
<feature type="coiled-coil region" evidence="1">
    <location>
        <begin position="68"/>
        <end position="103"/>
    </location>
</feature>
<evidence type="ECO:0000256" key="1">
    <source>
        <dbReference type="SAM" id="Coils"/>
    </source>
</evidence>
<dbReference type="GeneID" id="68118868"/>
<feature type="compositionally biased region" description="Polar residues" evidence="2">
    <location>
        <begin position="1"/>
        <end position="23"/>
    </location>
</feature>
<dbReference type="EMBL" id="VFQX01000010">
    <property type="protein sequence ID" value="KAF0982248.1"/>
    <property type="molecule type" value="Genomic_DNA"/>
</dbReference>
<feature type="compositionally biased region" description="Basic and acidic residues" evidence="2">
    <location>
        <begin position="25"/>
        <end position="47"/>
    </location>
</feature>
<protein>
    <submittedName>
        <fullName evidence="3">Uncharacterized protein</fullName>
    </submittedName>
</protein>
<evidence type="ECO:0000256" key="2">
    <source>
        <dbReference type="SAM" id="MobiDB-lite"/>
    </source>
</evidence>
<dbReference type="Proteomes" id="UP000444721">
    <property type="component" value="Unassembled WGS sequence"/>
</dbReference>
<proteinExistence type="predicted"/>
<gene>
    <name evidence="3" type="ORF">FDP41_011653</name>
</gene>
<dbReference type="VEuPathDB" id="AmoebaDB:NfTy_016930"/>
<feature type="region of interest" description="Disordered" evidence="2">
    <location>
        <begin position="1"/>
        <end position="47"/>
    </location>
</feature>
<reference evidence="3 4" key="1">
    <citation type="journal article" date="2019" name="Sci. Rep.">
        <title>Nanopore sequencing improves the draft genome of the human pathogenic amoeba Naegleria fowleri.</title>
        <authorList>
            <person name="Liechti N."/>
            <person name="Schurch N."/>
            <person name="Bruggmann R."/>
            <person name="Wittwer M."/>
        </authorList>
    </citation>
    <scope>NUCLEOTIDE SEQUENCE [LARGE SCALE GENOMIC DNA]</scope>
    <source>
        <strain evidence="3 4">ATCC 30894</strain>
    </source>
</reference>
<name>A0A6A5C954_NAEFO</name>
<evidence type="ECO:0000313" key="4">
    <source>
        <dbReference type="Proteomes" id="UP000444721"/>
    </source>
</evidence>
<keyword evidence="4" id="KW-1185">Reference proteome</keyword>